<organism evidence="9 10">
    <name type="scientific">Panicum virgatum</name>
    <name type="common">Blackwell switchgrass</name>
    <dbReference type="NCBI Taxonomy" id="38727"/>
    <lineage>
        <taxon>Eukaryota</taxon>
        <taxon>Viridiplantae</taxon>
        <taxon>Streptophyta</taxon>
        <taxon>Embryophyta</taxon>
        <taxon>Tracheophyta</taxon>
        <taxon>Spermatophyta</taxon>
        <taxon>Magnoliopsida</taxon>
        <taxon>Liliopsida</taxon>
        <taxon>Poales</taxon>
        <taxon>Poaceae</taxon>
        <taxon>PACMAD clade</taxon>
        <taxon>Panicoideae</taxon>
        <taxon>Panicodae</taxon>
        <taxon>Paniceae</taxon>
        <taxon>Panicinae</taxon>
        <taxon>Panicum</taxon>
        <taxon>Panicum sect. Hiantes</taxon>
    </lineage>
</organism>
<dbReference type="PROSITE" id="PS50102">
    <property type="entry name" value="RRM"/>
    <property type="match status" value="1"/>
</dbReference>
<accession>A0A8T0T310</accession>
<keyword evidence="6" id="KW-1133">Transmembrane helix</keyword>
<proteinExistence type="predicted"/>
<feature type="domain" description="RRM" evidence="7">
    <location>
        <begin position="1"/>
        <end position="90"/>
    </location>
</feature>
<evidence type="ECO:0000313" key="9">
    <source>
        <dbReference type="EMBL" id="KAG2604717.1"/>
    </source>
</evidence>
<protein>
    <submittedName>
        <fullName evidence="9">Uncharacterized protein</fullName>
    </submittedName>
</protein>
<evidence type="ECO:0000313" key="10">
    <source>
        <dbReference type="Proteomes" id="UP000823388"/>
    </source>
</evidence>
<dbReference type="InterPro" id="IPR035979">
    <property type="entry name" value="RBD_domain_sf"/>
</dbReference>
<dbReference type="GO" id="GO:0003723">
    <property type="term" value="F:RNA binding"/>
    <property type="evidence" value="ECO:0007669"/>
    <property type="project" value="UniProtKB-UniRule"/>
</dbReference>
<dbReference type="InterPro" id="IPR000504">
    <property type="entry name" value="RRM_dom"/>
</dbReference>
<evidence type="ECO:0000256" key="1">
    <source>
        <dbReference type="ARBA" id="ARBA00022664"/>
    </source>
</evidence>
<evidence type="ECO:0000256" key="5">
    <source>
        <dbReference type="SAM" id="MobiDB-lite"/>
    </source>
</evidence>
<feature type="domain" description="CCHC-type" evidence="8">
    <location>
        <begin position="105"/>
        <end position="120"/>
    </location>
</feature>
<dbReference type="EMBL" id="CM029044">
    <property type="protein sequence ID" value="KAG2604717.1"/>
    <property type="molecule type" value="Genomic_DNA"/>
</dbReference>
<comment type="caution">
    <text evidence="9">The sequence shown here is derived from an EMBL/GenBank/DDBJ whole genome shotgun (WGS) entry which is preliminary data.</text>
</comment>
<dbReference type="InterPro" id="IPR036875">
    <property type="entry name" value="Znf_CCHC_sf"/>
</dbReference>
<feature type="transmembrane region" description="Helical" evidence="6">
    <location>
        <begin position="24"/>
        <end position="50"/>
    </location>
</feature>
<dbReference type="SUPFAM" id="SSF54928">
    <property type="entry name" value="RNA-binding domain, RBD"/>
    <property type="match status" value="1"/>
</dbReference>
<dbReference type="GO" id="GO:0008380">
    <property type="term" value="P:RNA splicing"/>
    <property type="evidence" value="ECO:0007669"/>
    <property type="project" value="UniProtKB-KW"/>
</dbReference>
<dbReference type="GO" id="GO:0008270">
    <property type="term" value="F:zinc ion binding"/>
    <property type="evidence" value="ECO:0007669"/>
    <property type="project" value="UniProtKB-KW"/>
</dbReference>
<dbReference type="InterPro" id="IPR001878">
    <property type="entry name" value="Znf_CCHC"/>
</dbReference>
<evidence type="ECO:0000259" key="8">
    <source>
        <dbReference type="PROSITE" id="PS50158"/>
    </source>
</evidence>
<keyword evidence="10" id="KW-1185">Reference proteome</keyword>
<dbReference type="InterPro" id="IPR012677">
    <property type="entry name" value="Nucleotide-bd_a/b_plait_sf"/>
</dbReference>
<evidence type="ECO:0000256" key="6">
    <source>
        <dbReference type="SAM" id="Phobius"/>
    </source>
</evidence>
<keyword evidence="3" id="KW-0862">Zinc</keyword>
<reference evidence="9" key="1">
    <citation type="submission" date="2020-05" db="EMBL/GenBank/DDBJ databases">
        <title>WGS assembly of Panicum virgatum.</title>
        <authorList>
            <person name="Lovell J.T."/>
            <person name="Jenkins J."/>
            <person name="Shu S."/>
            <person name="Juenger T.E."/>
            <person name="Schmutz J."/>
        </authorList>
    </citation>
    <scope>NUCLEOTIDE SEQUENCE</scope>
    <source>
        <strain evidence="9">AP13</strain>
    </source>
</reference>
<dbReference type="PROSITE" id="PS50158">
    <property type="entry name" value="ZF_CCHC"/>
    <property type="match status" value="1"/>
</dbReference>
<dbReference type="InterPro" id="IPR050907">
    <property type="entry name" value="SRSF"/>
</dbReference>
<dbReference type="Pfam" id="PF00076">
    <property type="entry name" value="RRM_1"/>
    <property type="match status" value="1"/>
</dbReference>
<feature type="region of interest" description="Disordered" evidence="5">
    <location>
        <begin position="127"/>
        <end position="199"/>
    </location>
</feature>
<dbReference type="Gene3D" id="3.30.70.330">
    <property type="match status" value="1"/>
</dbReference>
<evidence type="ECO:0000256" key="3">
    <source>
        <dbReference type="PROSITE-ProRule" id="PRU00047"/>
    </source>
</evidence>
<dbReference type="SUPFAM" id="SSF57756">
    <property type="entry name" value="Retrovirus zinc finger-like domains"/>
    <property type="match status" value="1"/>
</dbReference>
<dbReference type="AlphaFoldDB" id="A0A8T0T310"/>
<dbReference type="Gene3D" id="4.10.60.10">
    <property type="entry name" value="Zinc finger, CCHC-type"/>
    <property type="match status" value="1"/>
</dbReference>
<keyword evidence="6" id="KW-0472">Membrane</keyword>
<dbReference type="Proteomes" id="UP000823388">
    <property type="component" value="Chromosome 4N"/>
</dbReference>
<keyword evidence="1" id="KW-0507">mRNA processing</keyword>
<feature type="compositionally biased region" description="Low complexity" evidence="5">
    <location>
        <begin position="149"/>
        <end position="162"/>
    </location>
</feature>
<evidence type="ECO:0000256" key="2">
    <source>
        <dbReference type="ARBA" id="ARBA00023187"/>
    </source>
</evidence>
<feature type="compositionally biased region" description="Basic residues" evidence="5">
    <location>
        <begin position="131"/>
        <end position="148"/>
    </location>
</feature>
<dbReference type="Pfam" id="PF00098">
    <property type="entry name" value="zf-CCHC"/>
    <property type="match status" value="1"/>
</dbReference>
<gene>
    <name evidence="9" type="ORF">PVAP13_4NG142905</name>
</gene>
<dbReference type="FunFam" id="4.10.60.10:FF:000018">
    <property type="entry name" value="Splicing factor, arginine/serine-rich 7"/>
    <property type="match status" value="1"/>
</dbReference>
<dbReference type="SMART" id="SM00343">
    <property type="entry name" value="ZnF_C2HC"/>
    <property type="match status" value="1"/>
</dbReference>
<evidence type="ECO:0000259" key="7">
    <source>
        <dbReference type="PROSITE" id="PS50102"/>
    </source>
</evidence>
<evidence type="ECO:0000256" key="4">
    <source>
        <dbReference type="PROSITE-ProRule" id="PRU00176"/>
    </source>
</evidence>
<keyword evidence="4" id="KW-0694">RNA-binding</keyword>
<name>A0A8T0T310_PANVG</name>
<dbReference type="GO" id="GO:0006397">
    <property type="term" value="P:mRNA processing"/>
    <property type="evidence" value="ECO:0007669"/>
    <property type="project" value="UniProtKB-KW"/>
</dbReference>
<keyword evidence="3" id="KW-0863">Zinc-finger</keyword>
<keyword evidence="2" id="KW-0508">mRNA splicing</keyword>
<keyword evidence="3" id="KW-0479">Metal-binding</keyword>
<sequence length="199" mass="22909">MMFWICNVPSTFCNFLDHEHYVRVFNHICFLMLMISDTFFYFICGCSVWVARKPPGFAFIDFDDKRDAEDAIRDLDGKNGWRVELSRSASSGRGGRDRYGGSESKCYECGETGHFARECRLRIGSGGLGSGRRRSRSRSRSRSPRYRRSPSYGRRSYSPATRSPRRRSVSPAPARGRSYSRSPHRARETSPNGYRRSRS</sequence>
<keyword evidence="6" id="KW-0812">Transmembrane</keyword>
<dbReference type="PANTHER" id="PTHR23147">
    <property type="entry name" value="SERINE/ARGININE RICH SPLICING FACTOR"/>
    <property type="match status" value="1"/>
</dbReference>